<comment type="caution">
    <text evidence="2">The sequence shown here is derived from an EMBL/GenBank/DDBJ whole genome shotgun (WGS) entry which is preliminary data.</text>
</comment>
<sequence length="176" mass="19713">MNQTTTLPRVEEEQPERGPAWPLMVWASDTLGARPEFRASFITASVSDFHHSAEMWLKADQSLEIAILQFSRHIMCLMNELRATTQDQDDFFMRGGEGIGDVEFGKDDNGAMNRSSEPRDVSVPPQRASLPCEGEVVHVVLAWLNRALRDVRRSISPARPQLPNSMPASKIGVRVL</sequence>
<evidence type="ECO:0000313" key="2">
    <source>
        <dbReference type="EMBL" id="RRT60960.1"/>
    </source>
</evidence>
<evidence type="ECO:0000313" key="3">
    <source>
        <dbReference type="Proteomes" id="UP000287651"/>
    </source>
</evidence>
<reference evidence="2 3" key="1">
    <citation type="journal article" date="2014" name="Agronomy (Basel)">
        <title>A Draft Genome Sequence for Ensete ventricosum, the Drought-Tolerant Tree Against Hunger.</title>
        <authorList>
            <person name="Harrison J."/>
            <person name="Moore K.A."/>
            <person name="Paszkiewicz K."/>
            <person name="Jones T."/>
            <person name="Grant M."/>
            <person name="Ambacheew D."/>
            <person name="Muzemil S."/>
            <person name="Studholme D.J."/>
        </authorList>
    </citation>
    <scope>NUCLEOTIDE SEQUENCE [LARGE SCALE GENOMIC DNA]</scope>
</reference>
<accession>A0A426ZAD8</accession>
<protein>
    <submittedName>
        <fullName evidence="2">Uncharacterized protein</fullName>
    </submittedName>
</protein>
<dbReference type="AlphaFoldDB" id="A0A426ZAD8"/>
<feature type="region of interest" description="Disordered" evidence="1">
    <location>
        <begin position="102"/>
        <end position="127"/>
    </location>
</feature>
<proteinExistence type="predicted"/>
<organism evidence="2 3">
    <name type="scientific">Ensete ventricosum</name>
    <name type="common">Abyssinian banana</name>
    <name type="synonym">Musa ensete</name>
    <dbReference type="NCBI Taxonomy" id="4639"/>
    <lineage>
        <taxon>Eukaryota</taxon>
        <taxon>Viridiplantae</taxon>
        <taxon>Streptophyta</taxon>
        <taxon>Embryophyta</taxon>
        <taxon>Tracheophyta</taxon>
        <taxon>Spermatophyta</taxon>
        <taxon>Magnoliopsida</taxon>
        <taxon>Liliopsida</taxon>
        <taxon>Zingiberales</taxon>
        <taxon>Musaceae</taxon>
        <taxon>Ensete</taxon>
    </lineage>
</organism>
<dbReference type="EMBL" id="AMZH03007583">
    <property type="protein sequence ID" value="RRT60960.1"/>
    <property type="molecule type" value="Genomic_DNA"/>
</dbReference>
<name>A0A426ZAD8_ENSVE</name>
<gene>
    <name evidence="2" type="ORF">B296_00018371</name>
</gene>
<evidence type="ECO:0000256" key="1">
    <source>
        <dbReference type="SAM" id="MobiDB-lite"/>
    </source>
</evidence>
<dbReference type="Proteomes" id="UP000287651">
    <property type="component" value="Unassembled WGS sequence"/>
</dbReference>